<dbReference type="EMBL" id="VUMN01000014">
    <property type="protein sequence ID" value="MSS58674.1"/>
    <property type="molecule type" value="Genomic_DNA"/>
</dbReference>
<dbReference type="RefSeq" id="WP_154504522.1">
    <property type="nucleotide sequence ID" value="NZ_VUMN01000014.1"/>
</dbReference>
<keyword evidence="3" id="KW-1185">Reference proteome</keyword>
<comment type="caution">
    <text evidence="2">The sequence shown here is derived from an EMBL/GenBank/DDBJ whole genome shotgun (WGS) entry which is preliminary data.</text>
</comment>
<organism evidence="2 3">
    <name type="scientific">Stecheria intestinalis</name>
    <dbReference type="NCBI Taxonomy" id="2606630"/>
    <lineage>
        <taxon>Bacteria</taxon>
        <taxon>Bacillati</taxon>
        <taxon>Bacillota</taxon>
        <taxon>Erysipelotrichia</taxon>
        <taxon>Erysipelotrichales</taxon>
        <taxon>Erysipelotrichaceae</taxon>
        <taxon>Stecheria</taxon>
    </lineage>
</organism>
<evidence type="ECO:0000256" key="1">
    <source>
        <dbReference type="SAM" id="SignalP"/>
    </source>
</evidence>
<dbReference type="Proteomes" id="UP000461880">
    <property type="component" value="Unassembled WGS sequence"/>
</dbReference>
<dbReference type="PROSITE" id="PS51257">
    <property type="entry name" value="PROKAR_LIPOPROTEIN"/>
    <property type="match status" value="1"/>
</dbReference>
<dbReference type="AlphaFoldDB" id="A0A7X2NSH0"/>
<evidence type="ECO:0000313" key="2">
    <source>
        <dbReference type="EMBL" id="MSS58674.1"/>
    </source>
</evidence>
<keyword evidence="1" id="KW-0732">Signal</keyword>
<evidence type="ECO:0000313" key="3">
    <source>
        <dbReference type="Proteomes" id="UP000461880"/>
    </source>
</evidence>
<sequence length="314" mass="35680">MKKHLIFMLTGILFLSACSKQNSTSQTTTQDEYYGPVVSEDTRTDEEKELEMIQNCIADYQTDTISDAEKRLENQGIHFPSLPLELISLPEISSLDDLTQVEVDSSTSNIYYTGMYLVNDKYQVYFMIYNPTGGSFWMNGGIQFEIDPSLVTADDPQYSEYRSALTDLLAQENEVLCWLMGINVKVSEEEGPVKGYHEVQAMGDYDPKTINDVKAMAEKVFTQDYLKENYYPAAFERESSTFLEQDGKLYCAETILTEQKSSYSINPNYIIAAKETDGTVKLDMLADVNGEVQPIIHRVQLARIDDGFRLPEVY</sequence>
<accession>A0A7X2NSH0</accession>
<reference evidence="2 3" key="1">
    <citation type="submission" date="2019-08" db="EMBL/GenBank/DDBJ databases">
        <title>In-depth cultivation of the pig gut microbiome towards novel bacterial diversity and tailored functional studies.</title>
        <authorList>
            <person name="Wylensek D."/>
            <person name="Hitch T.C.A."/>
            <person name="Clavel T."/>
        </authorList>
    </citation>
    <scope>NUCLEOTIDE SEQUENCE [LARGE SCALE GENOMIC DNA]</scope>
    <source>
        <strain evidence="2 3">Oil+RF-744-GAM-WT-6</strain>
    </source>
</reference>
<proteinExistence type="predicted"/>
<name>A0A7X2NSH0_9FIRM</name>
<protein>
    <submittedName>
        <fullName evidence="2">Uncharacterized protein</fullName>
    </submittedName>
</protein>
<feature type="chain" id="PRO_5039389090" evidence="1">
    <location>
        <begin position="20"/>
        <end position="314"/>
    </location>
</feature>
<feature type="signal peptide" evidence="1">
    <location>
        <begin position="1"/>
        <end position="19"/>
    </location>
</feature>
<gene>
    <name evidence="2" type="ORF">FYJ51_07120</name>
</gene>